<dbReference type="SUPFAM" id="SSF47240">
    <property type="entry name" value="Ferritin-like"/>
    <property type="match status" value="1"/>
</dbReference>
<organism evidence="1 2">
    <name type="scientific">Candidatus Protochlamydia amoebophila</name>
    <dbReference type="NCBI Taxonomy" id="362787"/>
    <lineage>
        <taxon>Bacteria</taxon>
        <taxon>Pseudomonadati</taxon>
        <taxon>Chlamydiota</taxon>
        <taxon>Chlamydiia</taxon>
        <taxon>Parachlamydiales</taxon>
        <taxon>Parachlamydiaceae</taxon>
        <taxon>Candidatus Protochlamydia</taxon>
    </lineage>
</organism>
<dbReference type="EMBL" id="JSAN01000030">
    <property type="protein sequence ID" value="KIC73422.1"/>
    <property type="molecule type" value="Genomic_DNA"/>
</dbReference>
<evidence type="ECO:0000313" key="1">
    <source>
        <dbReference type="EMBL" id="KIC73422.1"/>
    </source>
</evidence>
<name>A0A0C1K217_9BACT</name>
<dbReference type="RefSeq" id="WP_226996097.1">
    <property type="nucleotide sequence ID" value="NZ_JAEMUB010000025.1"/>
</dbReference>
<dbReference type="CDD" id="cd00657">
    <property type="entry name" value="Ferritin_like"/>
    <property type="match status" value="1"/>
</dbReference>
<reference evidence="1 2" key="1">
    <citation type="journal article" date="2014" name="Mol. Biol. Evol.">
        <title>Massive expansion of Ubiquitination-related gene families within the Chlamydiae.</title>
        <authorList>
            <person name="Domman D."/>
            <person name="Collingro A."/>
            <person name="Lagkouvardos I."/>
            <person name="Gehre L."/>
            <person name="Weinmaier T."/>
            <person name="Rattei T."/>
            <person name="Subtil A."/>
            <person name="Horn M."/>
        </authorList>
    </citation>
    <scope>NUCLEOTIDE SEQUENCE [LARGE SCALE GENOMIC DNA]</scope>
    <source>
        <strain evidence="1 2">EI2</strain>
    </source>
</reference>
<evidence type="ECO:0000313" key="2">
    <source>
        <dbReference type="Proteomes" id="UP000031465"/>
    </source>
</evidence>
<dbReference type="Gene3D" id="1.20.1260.10">
    <property type="match status" value="1"/>
</dbReference>
<dbReference type="Proteomes" id="UP000031465">
    <property type="component" value="Unassembled WGS sequence"/>
</dbReference>
<dbReference type="PANTHER" id="PTHR42782:SF2">
    <property type="entry name" value="3-OXOACYL-[ACYL-CARRIER-PROTEIN] SYNTHASE-LIKE PROTEIN"/>
    <property type="match status" value="1"/>
</dbReference>
<gene>
    <name evidence="1" type="ORF">DB44_BG01110</name>
</gene>
<dbReference type="Pfam" id="PF04305">
    <property type="entry name" value="DUF455"/>
    <property type="match status" value="1"/>
</dbReference>
<dbReference type="PATRIC" id="fig|362787.3.peg.528"/>
<proteinExistence type="predicted"/>
<dbReference type="PANTHER" id="PTHR42782">
    <property type="entry name" value="SI:CH73-314G15.3"/>
    <property type="match status" value="1"/>
</dbReference>
<protein>
    <recommendedName>
        <fullName evidence="3">DUF455 domain-containing protein</fullName>
    </recommendedName>
</protein>
<dbReference type="InterPro" id="IPR009078">
    <property type="entry name" value="Ferritin-like_SF"/>
</dbReference>
<dbReference type="InterPro" id="IPR007402">
    <property type="entry name" value="DUF455"/>
</dbReference>
<sequence>MELREWAHSILAADTLEGKLAHPSVLTDCEPGLPFIWSEPVRPPGMSFTKRTKEEKLPPFHDHHDPDKRAICLHRFAGHELLAVEIMAFTLLAFPDAPKNFRKGLMNTLREEQGHVRLYMTRMSQMGIQFGDLPLYKHFWNHIPYIHSPLHYISLMSLTFEMANLDFAPMYGKSFAHFGDDLSAQLMATILKDEISHVGFGWHWLRRLKNKDDNEWDAWEKTLATTLLNPKRAKGFVLHSENRQKAGIPQDWIQKFQAM</sequence>
<accession>A0A0C1K217</accession>
<dbReference type="AlphaFoldDB" id="A0A0C1K217"/>
<comment type="caution">
    <text evidence="1">The sequence shown here is derived from an EMBL/GenBank/DDBJ whole genome shotgun (WGS) entry which is preliminary data.</text>
</comment>
<dbReference type="InterPro" id="IPR012347">
    <property type="entry name" value="Ferritin-like"/>
</dbReference>
<evidence type="ECO:0008006" key="3">
    <source>
        <dbReference type="Google" id="ProtNLM"/>
    </source>
</evidence>